<evidence type="ECO:0000256" key="2">
    <source>
        <dbReference type="ARBA" id="ARBA00022475"/>
    </source>
</evidence>
<feature type="transmembrane region" description="Helical" evidence="6">
    <location>
        <begin position="45"/>
        <end position="70"/>
    </location>
</feature>
<feature type="transmembrane region" description="Helical" evidence="6">
    <location>
        <begin position="124"/>
        <end position="141"/>
    </location>
</feature>
<feature type="transmembrane region" description="Helical" evidence="6">
    <location>
        <begin position="324"/>
        <end position="344"/>
    </location>
</feature>
<reference evidence="7 8" key="1">
    <citation type="submission" date="2015-10" db="EMBL/GenBank/DDBJ databases">
        <authorList>
            <person name="Gilbert D.G."/>
        </authorList>
    </citation>
    <scope>NUCLEOTIDE SEQUENCE [LARGE SCALE GENOMIC DNA]</scope>
    <source>
        <strain evidence="7 8">NRRL B-16712</strain>
    </source>
</reference>
<evidence type="ECO:0000313" key="8">
    <source>
        <dbReference type="Proteomes" id="UP000053244"/>
    </source>
</evidence>
<keyword evidence="5 6" id="KW-0472">Membrane</keyword>
<evidence type="ECO:0000313" key="7">
    <source>
        <dbReference type="EMBL" id="KUL27696.1"/>
    </source>
</evidence>
<accession>A0A101JJR7</accession>
<feature type="transmembrane region" description="Helical" evidence="6">
    <location>
        <begin position="208"/>
        <end position="226"/>
    </location>
</feature>
<evidence type="ECO:0000256" key="6">
    <source>
        <dbReference type="SAM" id="Phobius"/>
    </source>
</evidence>
<comment type="subcellular location">
    <subcellularLocation>
        <location evidence="1">Cell membrane</location>
        <topology evidence="1">Multi-pass membrane protein</topology>
    </subcellularLocation>
</comment>
<dbReference type="Proteomes" id="UP000053244">
    <property type="component" value="Unassembled WGS sequence"/>
</dbReference>
<keyword evidence="3 6" id="KW-0812">Transmembrane</keyword>
<dbReference type="PANTHER" id="PTHR30250:SF11">
    <property type="entry name" value="O-ANTIGEN TRANSPORTER-RELATED"/>
    <property type="match status" value="1"/>
</dbReference>
<dbReference type="RefSeq" id="WP_067700052.1">
    <property type="nucleotide sequence ID" value="NZ_LLZH01000296.1"/>
</dbReference>
<feature type="transmembrane region" description="Helical" evidence="6">
    <location>
        <begin position="91"/>
        <end position="112"/>
    </location>
</feature>
<sequence>MQIDLGRAGSALLRAAGPIAVAVAVQSAGNLAFHALVGRLLDPAAYGALGTVLAAMVMLGIPLGALQTAASAHAATHGAGRDTTRRSLRSVALYGLLPGVATLACAPLISAYFHLDGLSEATQLAPYLIVAAVLATARGLLLGTGQISAVASTYLVATGVRLVLGLGLAVPFGVAGALAATLLGEVAALAAAVRVLWRDPDRTPGVRLRLSAVGSAAVAVTGLFLFSTVDLLLARHHLAGTASGSYVAAATVAKTALALPAGIMAAVFPRLVAAYLRPGRGRLLLSVLAAVAGPALLGAAVLAAAPALVLRILWGDGYAGDTTLVQILATVAGITSVVTVLTNAALARRSWTTLIPWAGAVLEVVLIQRWHSSAAQIAACSAAALLPTLLVVAVTEGRAWTRRVPRALPEETALTVAALR</sequence>
<feature type="transmembrane region" description="Helical" evidence="6">
    <location>
        <begin position="246"/>
        <end position="271"/>
    </location>
</feature>
<evidence type="ECO:0000256" key="3">
    <source>
        <dbReference type="ARBA" id="ARBA00022692"/>
    </source>
</evidence>
<evidence type="ECO:0000256" key="4">
    <source>
        <dbReference type="ARBA" id="ARBA00022989"/>
    </source>
</evidence>
<dbReference type="PANTHER" id="PTHR30250">
    <property type="entry name" value="PST FAMILY PREDICTED COLANIC ACID TRANSPORTER"/>
    <property type="match status" value="1"/>
</dbReference>
<organism evidence="7 8">
    <name type="scientific">Actinoplanes awajinensis subsp. mycoplanecinus</name>
    <dbReference type="NCBI Taxonomy" id="135947"/>
    <lineage>
        <taxon>Bacteria</taxon>
        <taxon>Bacillati</taxon>
        <taxon>Actinomycetota</taxon>
        <taxon>Actinomycetes</taxon>
        <taxon>Micromonosporales</taxon>
        <taxon>Micromonosporaceae</taxon>
        <taxon>Actinoplanes</taxon>
    </lineage>
</organism>
<feature type="transmembrane region" description="Helical" evidence="6">
    <location>
        <begin position="12"/>
        <end position="33"/>
    </location>
</feature>
<feature type="transmembrane region" description="Helical" evidence="6">
    <location>
        <begin position="178"/>
        <end position="196"/>
    </location>
</feature>
<dbReference type="AlphaFoldDB" id="A0A101JJR7"/>
<feature type="transmembrane region" description="Helical" evidence="6">
    <location>
        <begin position="351"/>
        <end position="368"/>
    </location>
</feature>
<keyword evidence="2" id="KW-1003">Cell membrane</keyword>
<proteinExistence type="predicted"/>
<feature type="transmembrane region" description="Helical" evidence="6">
    <location>
        <begin position="374"/>
        <end position="394"/>
    </location>
</feature>
<dbReference type="GO" id="GO:0005886">
    <property type="term" value="C:plasma membrane"/>
    <property type="evidence" value="ECO:0007669"/>
    <property type="project" value="UniProtKB-SubCell"/>
</dbReference>
<feature type="transmembrane region" description="Helical" evidence="6">
    <location>
        <begin position="153"/>
        <end position="172"/>
    </location>
</feature>
<comment type="caution">
    <text evidence="7">The sequence shown here is derived from an EMBL/GenBank/DDBJ whole genome shotgun (WGS) entry which is preliminary data.</text>
</comment>
<name>A0A101JJR7_9ACTN</name>
<evidence type="ECO:0000256" key="1">
    <source>
        <dbReference type="ARBA" id="ARBA00004651"/>
    </source>
</evidence>
<gene>
    <name evidence="7" type="ORF">ADL15_34670</name>
</gene>
<protein>
    <submittedName>
        <fullName evidence="7">Polysaccharide biosynthesis protein</fullName>
    </submittedName>
</protein>
<evidence type="ECO:0000256" key="5">
    <source>
        <dbReference type="ARBA" id="ARBA00023136"/>
    </source>
</evidence>
<keyword evidence="8" id="KW-1185">Reference proteome</keyword>
<keyword evidence="4 6" id="KW-1133">Transmembrane helix</keyword>
<feature type="transmembrane region" description="Helical" evidence="6">
    <location>
        <begin position="283"/>
        <end position="304"/>
    </location>
</feature>
<dbReference type="EMBL" id="LLZH01000296">
    <property type="protein sequence ID" value="KUL27696.1"/>
    <property type="molecule type" value="Genomic_DNA"/>
</dbReference>
<dbReference type="OrthoDB" id="3289958at2"/>
<dbReference type="InterPro" id="IPR050833">
    <property type="entry name" value="Poly_Biosynth_Transport"/>
</dbReference>